<keyword evidence="3" id="KW-1185">Reference proteome</keyword>
<feature type="region of interest" description="Disordered" evidence="1">
    <location>
        <begin position="1"/>
        <end position="86"/>
    </location>
</feature>
<proteinExistence type="predicted"/>
<dbReference type="EMBL" id="JASSZA010000010">
    <property type="protein sequence ID" value="KAK2099502.1"/>
    <property type="molecule type" value="Genomic_DNA"/>
</dbReference>
<comment type="caution">
    <text evidence="2">The sequence shown here is derived from an EMBL/GenBank/DDBJ whole genome shotgun (WGS) entry which is preliminary data.</text>
</comment>
<evidence type="ECO:0000313" key="2">
    <source>
        <dbReference type="EMBL" id="KAK2099502.1"/>
    </source>
</evidence>
<sequence length="86" mass="9229">SACPGVSAPRVGEKRWEKEREKEPEREASDRFFCSSQRGGGSAVLLTTQPPPPCHRSPGPVGADTDDPLRGRGARWTLAAGSRARS</sequence>
<protein>
    <submittedName>
        <fullName evidence="2">Uncharacterized protein</fullName>
    </submittedName>
</protein>
<feature type="non-terminal residue" evidence="2">
    <location>
        <position position="86"/>
    </location>
</feature>
<name>A0ABQ9UTA3_SAGOE</name>
<feature type="compositionally biased region" description="Basic and acidic residues" evidence="1">
    <location>
        <begin position="11"/>
        <end position="30"/>
    </location>
</feature>
<evidence type="ECO:0000313" key="3">
    <source>
        <dbReference type="Proteomes" id="UP001266305"/>
    </source>
</evidence>
<reference evidence="2 3" key="1">
    <citation type="submission" date="2023-05" db="EMBL/GenBank/DDBJ databases">
        <title>B98-5 Cell Line De Novo Hybrid Assembly: An Optical Mapping Approach.</title>
        <authorList>
            <person name="Kananen K."/>
            <person name="Auerbach J.A."/>
            <person name="Kautto E."/>
            <person name="Blachly J.S."/>
        </authorList>
    </citation>
    <scope>NUCLEOTIDE SEQUENCE [LARGE SCALE GENOMIC DNA]</scope>
    <source>
        <strain evidence="2">B95-8</strain>
        <tissue evidence="2">Cell line</tissue>
    </source>
</reference>
<gene>
    <name evidence="2" type="ORF">P7K49_020850</name>
</gene>
<feature type="non-terminal residue" evidence="2">
    <location>
        <position position="1"/>
    </location>
</feature>
<organism evidence="2 3">
    <name type="scientific">Saguinus oedipus</name>
    <name type="common">Cotton-top tamarin</name>
    <name type="synonym">Oedipomidas oedipus</name>
    <dbReference type="NCBI Taxonomy" id="9490"/>
    <lineage>
        <taxon>Eukaryota</taxon>
        <taxon>Metazoa</taxon>
        <taxon>Chordata</taxon>
        <taxon>Craniata</taxon>
        <taxon>Vertebrata</taxon>
        <taxon>Euteleostomi</taxon>
        <taxon>Mammalia</taxon>
        <taxon>Eutheria</taxon>
        <taxon>Euarchontoglires</taxon>
        <taxon>Primates</taxon>
        <taxon>Haplorrhini</taxon>
        <taxon>Platyrrhini</taxon>
        <taxon>Cebidae</taxon>
        <taxon>Callitrichinae</taxon>
        <taxon>Saguinus</taxon>
    </lineage>
</organism>
<accession>A0ABQ9UTA3</accession>
<dbReference type="Proteomes" id="UP001266305">
    <property type="component" value="Unassembled WGS sequence"/>
</dbReference>
<evidence type="ECO:0000256" key="1">
    <source>
        <dbReference type="SAM" id="MobiDB-lite"/>
    </source>
</evidence>